<comment type="caution">
    <text evidence="11">The sequence shown here is derived from an EMBL/GenBank/DDBJ whole genome shotgun (WGS) entry which is preliminary data.</text>
</comment>
<dbReference type="RefSeq" id="WP_150424894.1">
    <property type="nucleotide sequence ID" value="NZ_VYQA01000003.1"/>
</dbReference>
<dbReference type="PANTHER" id="PTHR33653:SF1">
    <property type="entry name" value="RIBONUCLEASE VAPC2"/>
    <property type="match status" value="1"/>
</dbReference>
<proteinExistence type="inferred from homology"/>
<evidence type="ECO:0000313" key="11">
    <source>
        <dbReference type="EMBL" id="KAA9032161.1"/>
    </source>
</evidence>
<sequence>MTELSHLLDTNVCIDFLLGRSAPLAQRMAASLGALAVSAVTAAELRVGSRMSADPDGDMRRIDTFLSLMQVVAFDDAASHIYANVVRQVGVRRRGFDRLIGTQALALGLILVTRNDRDFADIPGLKVEDWTQ</sequence>
<keyword evidence="13" id="KW-1185">Reference proteome</keyword>
<dbReference type="EMBL" id="VYQA01000003">
    <property type="protein sequence ID" value="KAA9032161.1"/>
    <property type="molecule type" value="Genomic_DNA"/>
</dbReference>
<evidence type="ECO:0000256" key="7">
    <source>
        <dbReference type="ARBA" id="ARBA00038093"/>
    </source>
</evidence>
<comment type="similarity">
    <text evidence="7 8">Belongs to the PINc/VapC protein family.</text>
</comment>
<organism evidence="11 12">
    <name type="scientific">Sphingobium limneticum</name>
    <dbReference type="NCBI Taxonomy" id="1007511"/>
    <lineage>
        <taxon>Bacteria</taxon>
        <taxon>Pseudomonadati</taxon>
        <taxon>Pseudomonadota</taxon>
        <taxon>Alphaproteobacteria</taxon>
        <taxon>Sphingomonadales</taxon>
        <taxon>Sphingomonadaceae</taxon>
        <taxon>Sphingobium</taxon>
    </lineage>
</organism>
<dbReference type="Pfam" id="PF01850">
    <property type="entry name" value="PIN"/>
    <property type="match status" value="1"/>
</dbReference>
<evidence type="ECO:0000256" key="1">
    <source>
        <dbReference type="ARBA" id="ARBA00001946"/>
    </source>
</evidence>
<name>A0A5J5IA72_9SPHN</name>
<evidence type="ECO:0000256" key="8">
    <source>
        <dbReference type="HAMAP-Rule" id="MF_00265"/>
    </source>
</evidence>
<dbReference type="PANTHER" id="PTHR33653">
    <property type="entry name" value="RIBONUCLEASE VAPC2"/>
    <property type="match status" value="1"/>
</dbReference>
<dbReference type="GO" id="GO:0004540">
    <property type="term" value="F:RNA nuclease activity"/>
    <property type="evidence" value="ECO:0007669"/>
    <property type="project" value="InterPro"/>
</dbReference>
<feature type="binding site" evidence="8">
    <location>
        <position position="9"/>
    </location>
    <ligand>
        <name>Mg(2+)</name>
        <dbReference type="ChEBI" id="CHEBI:18420"/>
    </ligand>
</feature>
<keyword evidence="6 8" id="KW-0460">Magnesium</keyword>
<gene>
    <name evidence="8" type="primary">vapC</name>
    <name evidence="11" type="ORF">F4U95_05515</name>
    <name evidence="10" type="ORF">F4U96_05515</name>
</gene>
<evidence type="ECO:0000256" key="6">
    <source>
        <dbReference type="ARBA" id="ARBA00022842"/>
    </source>
</evidence>
<evidence type="ECO:0000313" key="10">
    <source>
        <dbReference type="EMBL" id="KAA9019703.1"/>
    </source>
</evidence>
<evidence type="ECO:0000256" key="5">
    <source>
        <dbReference type="ARBA" id="ARBA00022801"/>
    </source>
</evidence>
<dbReference type="InterPro" id="IPR022907">
    <property type="entry name" value="VapC_family"/>
</dbReference>
<dbReference type="Proteomes" id="UP000325933">
    <property type="component" value="Unassembled WGS sequence"/>
</dbReference>
<dbReference type="GO" id="GO:0090729">
    <property type="term" value="F:toxin activity"/>
    <property type="evidence" value="ECO:0007669"/>
    <property type="project" value="UniProtKB-KW"/>
</dbReference>
<keyword evidence="4 8" id="KW-0479">Metal-binding</keyword>
<protein>
    <recommendedName>
        <fullName evidence="8">Ribonuclease VapC</fullName>
        <shortName evidence="8">RNase VapC</shortName>
        <ecNumber evidence="8">3.1.-.-</ecNumber>
    </recommendedName>
    <alternativeName>
        <fullName evidence="8">Toxin VapC</fullName>
    </alternativeName>
</protein>
<feature type="domain" description="PIN" evidence="9">
    <location>
        <begin position="7"/>
        <end position="124"/>
    </location>
</feature>
<comment type="cofactor">
    <cofactor evidence="1 8">
        <name>Mg(2+)</name>
        <dbReference type="ChEBI" id="CHEBI:18420"/>
    </cofactor>
</comment>
<evidence type="ECO:0000313" key="13">
    <source>
        <dbReference type="Proteomes" id="UP000326364"/>
    </source>
</evidence>
<reference evidence="12 13" key="1">
    <citation type="submission" date="2019-09" db="EMBL/GenBank/DDBJ databases">
        <authorList>
            <person name="Feng G."/>
        </authorList>
    </citation>
    <scope>NUCLEOTIDE SEQUENCE [LARGE SCALE GENOMIC DNA]</scope>
    <source>
        <strain evidence="11 12">KACC 19283</strain>
        <strain evidence="10 13">KACC 19284</strain>
    </source>
</reference>
<keyword evidence="3 8" id="KW-0540">Nuclease</keyword>
<evidence type="ECO:0000256" key="3">
    <source>
        <dbReference type="ARBA" id="ARBA00022722"/>
    </source>
</evidence>
<dbReference type="GO" id="GO:0016787">
    <property type="term" value="F:hydrolase activity"/>
    <property type="evidence" value="ECO:0007669"/>
    <property type="project" value="UniProtKB-KW"/>
</dbReference>
<dbReference type="GO" id="GO:0000287">
    <property type="term" value="F:magnesium ion binding"/>
    <property type="evidence" value="ECO:0007669"/>
    <property type="project" value="UniProtKB-UniRule"/>
</dbReference>
<feature type="binding site" evidence="8">
    <location>
        <position position="97"/>
    </location>
    <ligand>
        <name>Mg(2+)</name>
        <dbReference type="ChEBI" id="CHEBI:18420"/>
    </ligand>
</feature>
<dbReference type="AlphaFoldDB" id="A0A5J5IA72"/>
<dbReference type="SUPFAM" id="SSF88723">
    <property type="entry name" value="PIN domain-like"/>
    <property type="match status" value="1"/>
</dbReference>
<evidence type="ECO:0000256" key="4">
    <source>
        <dbReference type="ARBA" id="ARBA00022723"/>
    </source>
</evidence>
<evidence type="ECO:0000313" key="12">
    <source>
        <dbReference type="Proteomes" id="UP000325933"/>
    </source>
</evidence>
<dbReference type="EMBL" id="VYQB01000003">
    <property type="protein sequence ID" value="KAA9019703.1"/>
    <property type="molecule type" value="Genomic_DNA"/>
</dbReference>
<evidence type="ECO:0000259" key="9">
    <source>
        <dbReference type="Pfam" id="PF01850"/>
    </source>
</evidence>
<keyword evidence="8" id="KW-0800">Toxin</keyword>
<keyword evidence="2 8" id="KW-1277">Toxin-antitoxin system</keyword>
<dbReference type="Proteomes" id="UP000326364">
    <property type="component" value="Unassembled WGS sequence"/>
</dbReference>
<dbReference type="EC" id="3.1.-.-" evidence="8"/>
<keyword evidence="5 8" id="KW-0378">Hydrolase</keyword>
<dbReference type="Gene3D" id="3.40.50.1010">
    <property type="entry name" value="5'-nuclease"/>
    <property type="match status" value="1"/>
</dbReference>
<dbReference type="InterPro" id="IPR002716">
    <property type="entry name" value="PIN_dom"/>
</dbReference>
<dbReference type="CDD" id="cd18736">
    <property type="entry name" value="PIN_CcVapC1-like"/>
    <property type="match status" value="1"/>
</dbReference>
<dbReference type="InterPro" id="IPR029060">
    <property type="entry name" value="PIN-like_dom_sf"/>
</dbReference>
<comment type="function">
    <text evidence="8">Toxic component of a toxin-antitoxin (TA) system. An RNase.</text>
</comment>
<dbReference type="HAMAP" id="MF_00265">
    <property type="entry name" value="VapC_Nob1"/>
    <property type="match status" value="1"/>
</dbReference>
<dbReference type="InterPro" id="IPR050556">
    <property type="entry name" value="Type_II_TA_system_RNase"/>
</dbReference>
<accession>A0A5J5IA72</accession>
<evidence type="ECO:0000256" key="2">
    <source>
        <dbReference type="ARBA" id="ARBA00022649"/>
    </source>
</evidence>